<accession>A0A9E1BBA9</accession>
<evidence type="ECO:0000313" key="1">
    <source>
        <dbReference type="EMBL" id="MBS5831362.1"/>
    </source>
</evidence>
<gene>
    <name evidence="1" type="ORF">KIC69_11165</name>
</gene>
<proteinExistence type="predicted"/>
<organism evidence="1 2">
    <name type="scientific">Campylobacter concisus</name>
    <dbReference type="NCBI Taxonomy" id="199"/>
    <lineage>
        <taxon>Bacteria</taxon>
        <taxon>Pseudomonadati</taxon>
        <taxon>Campylobacterota</taxon>
        <taxon>Epsilonproteobacteria</taxon>
        <taxon>Campylobacterales</taxon>
        <taxon>Campylobacteraceae</taxon>
        <taxon>Campylobacter</taxon>
    </lineage>
</organism>
<protein>
    <submittedName>
        <fullName evidence="1">Uncharacterized protein</fullName>
    </submittedName>
</protein>
<dbReference type="EMBL" id="JAHAKR010000753">
    <property type="protein sequence ID" value="MBS5831362.1"/>
    <property type="molecule type" value="Genomic_DNA"/>
</dbReference>
<dbReference type="AlphaFoldDB" id="A0A9E1BBA9"/>
<dbReference type="Proteomes" id="UP000824019">
    <property type="component" value="Unassembled WGS sequence"/>
</dbReference>
<name>A0A9E1BBA9_9BACT</name>
<sequence>MDQKLVDIASAALFANEFNKHDSSMALDIADIKDAMSHEGIPVLIRGAVIEQNTIQNATNSL</sequence>
<evidence type="ECO:0000313" key="2">
    <source>
        <dbReference type="Proteomes" id="UP000824019"/>
    </source>
</evidence>
<comment type="caution">
    <text evidence="1">The sequence shown here is derived from an EMBL/GenBank/DDBJ whole genome shotgun (WGS) entry which is preliminary data.</text>
</comment>
<reference evidence="1" key="1">
    <citation type="submission" date="2021-02" db="EMBL/GenBank/DDBJ databases">
        <title>Infant gut strain persistence is associated with maternal origin, phylogeny, and functional potential including surface adhesion and iron acquisition.</title>
        <authorList>
            <person name="Lou Y.C."/>
        </authorList>
    </citation>
    <scope>NUCLEOTIDE SEQUENCE</scope>
    <source>
        <strain evidence="1">L3_101_000G1_dasL3_101_000G1_concoct_7_sub</strain>
    </source>
</reference>
<dbReference type="RefSeq" id="WP_103646390.1">
    <property type="nucleotide sequence ID" value="NZ_JAAKZB010000030.1"/>
</dbReference>